<dbReference type="EMBL" id="CP012382">
    <property type="protein sequence ID" value="AKZ60431.1"/>
    <property type="molecule type" value="Genomic_DNA"/>
</dbReference>
<evidence type="ECO:0000313" key="3">
    <source>
        <dbReference type="Proteomes" id="UP000061018"/>
    </source>
</evidence>
<dbReference type="Proteomes" id="UP000061018">
    <property type="component" value="Chromosome"/>
</dbReference>
<reference evidence="3" key="1">
    <citation type="journal article" date="2015" name="J. Biotechnol.">
        <title>Complete genome sequence of Streptomyces ambofaciens ATCC 23877, the spiramycin producer.</title>
        <authorList>
            <person name="Thibessard A."/>
            <person name="Haas D."/>
            <person name="Gerbaud C."/>
            <person name="Aigle B."/>
            <person name="Lautru S."/>
            <person name="Pernodet J.L."/>
            <person name="Leblond P."/>
        </authorList>
    </citation>
    <scope>NUCLEOTIDE SEQUENCE [LARGE SCALE GENOMIC DNA]</scope>
    <source>
        <strain evidence="3">ATCC 23877 / 3486 / DSM 40053 / JCM 4204 / NBRC 12836 / NRRL B-2516</strain>
    </source>
</reference>
<proteinExistence type="predicted"/>
<gene>
    <name evidence="2" type="ORF">SAM23877_7390</name>
</gene>
<feature type="compositionally biased region" description="Basic residues" evidence="1">
    <location>
        <begin position="77"/>
        <end position="86"/>
    </location>
</feature>
<name>A0A0K2B5K6_STRA7</name>
<dbReference type="AlphaFoldDB" id="A0A0K2B5K6"/>
<organism evidence="2 3">
    <name type="scientific">Streptomyces ambofaciens (strain ATCC 23877 / 3486 / DSM 40053 / JCM 4204 / NBRC 12836 / NRRL B-2516)</name>
    <dbReference type="NCBI Taxonomy" id="278992"/>
    <lineage>
        <taxon>Bacteria</taxon>
        <taxon>Bacillati</taxon>
        <taxon>Actinomycetota</taxon>
        <taxon>Actinomycetes</taxon>
        <taxon>Kitasatosporales</taxon>
        <taxon>Streptomycetaceae</taxon>
        <taxon>Streptomyces</taxon>
    </lineage>
</organism>
<dbReference type="KEGG" id="samb:SAM23877_7390"/>
<protein>
    <submittedName>
        <fullName evidence="2">Uncharacterized protein</fullName>
    </submittedName>
</protein>
<evidence type="ECO:0000313" key="2">
    <source>
        <dbReference type="EMBL" id="AKZ60431.1"/>
    </source>
</evidence>
<sequence>MGLLAAVSPETTQRLLGGKAGHLAADRACGFGPALSCPALCRICRRPPALRSERFDRRQPHRRPEHPNVGGRLCRGQGRRHARGGR</sequence>
<evidence type="ECO:0000256" key="1">
    <source>
        <dbReference type="SAM" id="MobiDB-lite"/>
    </source>
</evidence>
<feature type="region of interest" description="Disordered" evidence="1">
    <location>
        <begin position="52"/>
        <end position="86"/>
    </location>
</feature>
<accession>A0A0K2B5K6</accession>